<evidence type="ECO:0000256" key="2">
    <source>
        <dbReference type="SAM" id="Phobius"/>
    </source>
</evidence>
<organism evidence="3 4">
    <name type="scientific">Volvox africanus</name>
    <dbReference type="NCBI Taxonomy" id="51714"/>
    <lineage>
        <taxon>Eukaryota</taxon>
        <taxon>Viridiplantae</taxon>
        <taxon>Chlorophyta</taxon>
        <taxon>core chlorophytes</taxon>
        <taxon>Chlorophyceae</taxon>
        <taxon>CS clade</taxon>
        <taxon>Chlamydomonadales</taxon>
        <taxon>Volvocaceae</taxon>
        <taxon>Volvox</taxon>
    </lineage>
</organism>
<evidence type="ECO:0000313" key="3">
    <source>
        <dbReference type="EMBL" id="GLI69321.1"/>
    </source>
</evidence>
<reference evidence="3 4" key="1">
    <citation type="journal article" date="2023" name="IScience">
        <title>Expanded male sex-determining region conserved during the evolution of homothallism in the green alga Volvox.</title>
        <authorList>
            <person name="Yamamoto K."/>
            <person name="Matsuzaki R."/>
            <person name="Mahakham W."/>
            <person name="Heman W."/>
            <person name="Sekimoto H."/>
            <person name="Kawachi M."/>
            <person name="Minakuchi Y."/>
            <person name="Toyoda A."/>
            <person name="Nozaki H."/>
        </authorList>
    </citation>
    <scope>NUCLEOTIDE SEQUENCE [LARGE SCALE GENOMIC DNA]</scope>
    <source>
        <strain evidence="3 4">NIES-4468</strain>
    </source>
</reference>
<feature type="transmembrane region" description="Helical" evidence="2">
    <location>
        <begin position="96"/>
        <end position="118"/>
    </location>
</feature>
<gene>
    <name evidence="3" type="ORF">VaNZ11_013900</name>
</gene>
<sequence>MAYTLHLSVPVSIQIKGPSRSPPSIADRITRPRQLIAHASDPGAGHGGPSGGPPSPVASGQPLTSTPQTTTMEQKRPEQQPGALTSAGSDVPQRDIFIPAMVAVALVGYALVAVLAFLDQ</sequence>
<dbReference type="Proteomes" id="UP001165090">
    <property type="component" value="Unassembled WGS sequence"/>
</dbReference>
<feature type="compositionally biased region" description="Polar residues" evidence="1">
    <location>
        <begin position="61"/>
        <end position="72"/>
    </location>
</feature>
<keyword evidence="2" id="KW-1133">Transmembrane helix</keyword>
<evidence type="ECO:0000256" key="1">
    <source>
        <dbReference type="SAM" id="MobiDB-lite"/>
    </source>
</evidence>
<evidence type="ECO:0000313" key="4">
    <source>
        <dbReference type="Proteomes" id="UP001165090"/>
    </source>
</evidence>
<comment type="caution">
    <text evidence="3">The sequence shown here is derived from an EMBL/GenBank/DDBJ whole genome shotgun (WGS) entry which is preliminary data.</text>
</comment>
<protein>
    <submittedName>
        <fullName evidence="3">Uncharacterized protein</fullName>
    </submittedName>
</protein>
<name>A0ABQ5SJF2_9CHLO</name>
<keyword evidence="2" id="KW-0472">Membrane</keyword>
<keyword evidence="4" id="KW-1185">Reference proteome</keyword>
<dbReference type="EMBL" id="BSDZ01000086">
    <property type="protein sequence ID" value="GLI69321.1"/>
    <property type="molecule type" value="Genomic_DNA"/>
</dbReference>
<accession>A0ABQ5SJF2</accession>
<keyword evidence="2" id="KW-0812">Transmembrane</keyword>
<feature type="region of interest" description="Disordered" evidence="1">
    <location>
        <begin position="9"/>
        <end position="90"/>
    </location>
</feature>
<proteinExistence type="predicted"/>